<dbReference type="InterPro" id="IPR027417">
    <property type="entry name" value="P-loop_NTPase"/>
</dbReference>
<comment type="caution">
    <text evidence="3">The sequence shown here is derived from an EMBL/GenBank/DDBJ whole genome shotgun (WGS) entry which is preliminary data.</text>
</comment>
<dbReference type="Pfam" id="PF13304">
    <property type="entry name" value="AAA_21"/>
    <property type="match status" value="1"/>
</dbReference>
<dbReference type="Gene3D" id="3.40.50.300">
    <property type="entry name" value="P-loop containing nucleotide triphosphate hydrolases"/>
    <property type="match status" value="1"/>
</dbReference>
<dbReference type="RefSeq" id="WP_101782563.1">
    <property type="nucleotide sequence ID" value="NZ_PKID01000010.1"/>
</dbReference>
<dbReference type="GO" id="GO:0005524">
    <property type="term" value="F:ATP binding"/>
    <property type="evidence" value="ECO:0007669"/>
    <property type="project" value="UniProtKB-KW"/>
</dbReference>
<organism evidence="3 5">
    <name type="scientific">Streptococcus mitis</name>
    <dbReference type="NCBI Taxonomy" id="28037"/>
    <lineage>
        <taxon>Bacteria</taxon>
        <taxon>Bacillati</taxon>
        <taxon>Bacillota</taxon>
        <taxon>Bacilli</taxon>
        <taxon>Lactobacillales</taxon>
        <taxon>Streptococcaceae</taxon>
        <taxon>Streptococcus</taxon>
        <taxon>Streptococcus mitis group</taxon>
    </lineage>
</organism>
<evidence type="ECO:0000259" key="1">
    <source>
        <dbReference type="Pfam" id="PF13304"/>
    </source>
</evidence>
<evidence type="ECO:0000313" key="4">
    <source>
        <dbReference type="Proteomes" id="UP000234902"/>
    </source>
</evidence>
<dbReference type="EMBL" id="PKIE01000001">
    <property type="protein sequence ID" value="PLA60904.1"/>
    <property type="molecule type" value="Genomic_DNA"/>
</dbReference>
<evidence type="ECO:0000313" key="3">
    <source>
        <dbReference type="EMBL" id="PLA60904.1"/>
    </source>
</evidence>
<dbReference type="Proteomes" id="UP000234902">
    <property type="component" value="Unassembled WGS sequence"/>
</dbReference>
<dbReference type="Proteomes" id="UP000234971">
    <property type="component" value="Unassembled WGS sequence"/>
</dbReference>
<name>A0A2I1Z190_STRMT</name>
<feature type="domain" description="ATPase AAA-type core" evidence="1">
    <location>
        <begin position="248"/>
        <end position="391"/>
    </location>
</feature>
<keyword evidence="3" id="KW-0067">ATP-binding</keyword>
<evidence type="ECO:0000313" key="2">
    <source>
        <dbReference type="EMBL" id="PKZ98096.1"/>
    </source>
</evidence>
<evidence type="ECO:0000313" key="5">
    <source>
        <dbReference type="Proteomes" id="UP000234971"/>
    </source>
</evidence>
<dbReference type="EMBL" id="PKID01000010">
    <property type="protein sequence ID" value="PKZ98096.1"/>
    <property type="molecule type" value="Genomic_DNA"/>
</dbReference>
<dbReference type="GO" id="GO:0016887">
    <property type="term" value="F:ATP hydrolysis activity"/>
    <property type="evidence" value="ECO:0007669"/>
    <property type="project" value="InterPro"/>
</dbReference>
<sequence length="501" mass="58448">MKRRRFAEVNFYTTDWPIDTDQDMSDGFYFAKDNWDDYGFKTTYQVVACFEGEKNDLGNINITVYPYSSSDVISFDKIKKNLHSQNIISLGNLEYYRFLNNIFDEKDRIEYLKILGDLAFDDEKLEELYNNPNFQTIFSWAHKKDVIRDSFFRNNNYNEVIDQFHRVTLGGSYQDKYEVNLINLNEEEIFKFNVDPNSKIPTSMYSIIGNNGSGKTNFLKQIISFYHYQKNGSLLDDAEEKLYSDRSNLNQFNSLVCFSYSPFDSGFKKEDSDIYKFIGINFSNTEDLSEIIAKDIHKLFTEVGKRYRTKLGNIIKKFSFDPWFLQIEHAIDMENFSLEDVKKLSSGQKIILLNLLNLIIYVSEKTFVIIDEPELFLHPPLLKAYIRAIDEIISDANGVCLLAPHSAIVLQELAHINIRKIVRNFDNNQNRIESISIKTFGESISYINNAIFGTDLRNTGFYKFIVDLIKEDKTELDKIDFIFGSEALLVKKFEEVSDEEN</sequence>
<keyword evidence="3" id="KW-0547">Nucleotide-binding</keyword>
<accession>A0A2I1Z190</accession>
<proteinExistence type="predicted"/>
<protein>
    <submittedName>
        <fullName evidence="3">ATP-binding protein</fullName>
    </submittedName>
</protein>
<gene>
    <name evidence="3" type="ORF">CYK18_01480</name>
    <name evidence="2" type="ORF">CYK19_08300</name>
</gene>
<dbReference type="InterPro" id="IPR003959">
    <property type="entry name" value="ATPase_AAA_core"/>
</dbReference>
<dbReference type="AlphaFoldDB" id="A0A2I1Z190"/>
<dbReference type="SUPFAM" id="SSF52540">
    <property type="entry name" value="P-loop containing nucleoside triphosphate hydrolases"/>
    <property type="match status" value="1"/>
</dbReference>
<reference evidence="4 5" key="1">
    <citation type="submission" date="2017-12" db="EMBL/GenBank/DDBJ databases">
        <title>Phylogenetic diversity of female urinary microbiome.</title>
        <authorList>
            <person name="Thomas-White K."/>
            <person name="Wolfe A.J."/>
        </authorList>
    </citation>
    <scope>NUCLEOTIDE SEQUENCE [LARGE SCALE GENOMIC DNA]</scope>
    <source>
        <strain evidence="2 4">UMB0079</strain>
        <strain evidence="3 5">UMB1341</strain>
    </source>
</reference>